<keyword evidence="2" id="KW-1185">Reference proteome</keyword>
<sequence>MNDRASHIERRLDRRIPLGCPAVIRLKTGETVRAECVEISVGGMTLRAPYVPGEAEVLEVMVSVPGSSGAISSRPPLVTRLEVKRCHAVGQGLYEIGGTTVRVVG</sequence>
<gene>
    <name evidence="1" type="ORF">SAMN05421829_11156</name>
</gene>
<dbReference type="STRING" id="34027.SAMN05421829_11156"/>
<dbReference type="AlphaFoldDB" id="A0A1N6Z217"/>
<organism evidence="1 2">
    <name type="scientific">Aromatoleum tolulyticum</name>
    <dbReference type="NCBI Taxonomy" id="34027"/>
    <lineage>
        <taxon>Bacteria</taxon>
        <taxon>Pseudomonadati</taxon>
        <taxon>Pseudomonadota</taxon>
        <taxon>Betaproteobacteria</taxon>
        <taxon>Rhodocyclales</taxon>
        <taxon>Rhodocyclaceae</taxon>
        <taxon>Aromatoleum</taxon>
    </lineage>
</organism>
<evidence type="ECO:0000313" key="2">
    <source>
        <dbReference type="Proteomes" id="UP000186819"/>
    </source>
</evidence>
<accession>A0A1N6Z217</accession>
<dbReference type="Proteomes" id="UP000186819">
    <property type="component" value="Unassembled WGS sequence"/>
</dbReference>
<dbReference type="EMBL" id="FTMD01000011">
    <property type="protein sequence ID" value="SIR20819.1"/>
    <property type="molecule type" value="Genomic_DNA"/>
</dbReference>
<dbReference type="RefSeq" id="WP_088179626.1">
    <property type="nucleotide sequence ID" value="NZ_FTMD01000011.1"/>
</dbReference>
<protein>
    <submittedName>
        <fullName evidence="1">PilZ domain-containing protein</fullName>
    </submittedName>
</protein>
<evidence type="ECO:0000313" key="1">
    <source>
        <dbReference type="EMBL" id="SIR20819.1"/>
    </source>
</evidence>
<name>A0A1N6Z217_9RHOO</name>
<reference evidence="2" key="1">
    <citation type="submission" date="2017-01" db="EMBL/GenBank/DDBJ databases">
        <authorList>
            <person name="Varghese N."/>
            <person name="Submissions S."/>
        </authorList>
    </citation>
    <scope>NUCLEOTIDE SEQUENCE [LARGE SCALE GENOMIC DNA]</scope>
    <source>
        <strain evidence="2">ATCC 51758</strain>
    </source>
</reference>
<dbReference type="Gene3D" id="2.40.10.220">
    <property type="entry name" value="predicted glycosyltransferase like domains"/>
    <property type="match status" value="1"/>
</dbReference>
<dbReference type="OrthoDB" id="8562941at2"/>
<dbReference type="SUPFAM" id="SSF141371">
    <property type="entry name" value="PilZ domain-like"/>
    <property type="match status" value="1"/>
</dbReference>
<proteinExistence type="predicted"/>